<dbReference type="FunFam" id="3.30.300.30:FF:000010">
    <property type="entry name" value="Enterobactin synthetase component F"/>
    <property type="match status" value="1"/>
</dbReference>
<dbReference type="InterPro" id="IPR020845">
    <property type="entry name" value="AMP-binding_CS"/>
</dbReference>
<dbReference type="PROSITE" id="PS00455">
    <property type="entry name" value="AMP_BINDING"/>
    <property type="match status" value="1"/>
</dbReference>
<proteinExistence type="predicted"/>
<dbReference type="PANTHER" id="PTHR44845">
    <property type="entry name" value="CARRIER DOMAIN-CONTAINING PROTEIN"/>
    <property type="match status" value="1"/>
</dbReference>
<dbReference type="OrthoDB" id="9757559at2"/>
<dbReference type="EC" id="6.1.1.13" evidence="3"/>
<organism evidence="3 4">
    <name type="scientific">Pseudomonas fluorescens</name>
    <dbReference type="NCBI Taxonomy" id="294"/>
    <lineage>
        <taxon>Bacteria</taxon>
        <taxon>Pseudomonadati</taxon>
        <taxon>Pseudomonadota</taxon>
        <taxon>Gammaproteobacteria</taxon>
        <taxon>Pseudomonadales</taxon>
        <taxon>Pseudomonadaceae</taxon>
        <taxon>Pseudomonas</taxon>
    </lineage>
</organism>
<dbReference type="InterPro" id="IPR036736">
    <property type="entry name" value="ACP-like_sf"/>
</dbReference>
<dbReference type="Gene3D" id="3.30.300.30">
    <property type="match status" value="1"/>
</dbReference>
<dbReference type="GO" id="GO:0044550">
    <property type="term" value="P:secondary metabolite biosynthetic process"/>
    <property type="evidence" value="ECO:0007669"/>
    <property type="project" value="UniProtKB-ARBA"/>
</dbReference>
<keyword evidence="3" id="KW-0436">Ligase</keyword>
<accession>A0A5E7D689</accession>
<sequence length="940" mass="102649">MQDHRPNPALHLEYCADRPIFMDFLQQAQRSPDAVAVVSHDATCSYRQLEQISHGIASFLKVNGANESDRVVIVSNRCAGLVYAMLGALRAGLTFTVADVAYPPARIGQIIRALQPSFVLLCGGASVDLNPEHLEAGRSAPRVVSIAEDPGESLREFAFHQSALPEVDPAHPAYITFTSGSTGEPKGIVATHAPLVHFIEWHTQHHSLSKDDCFSLLSGLGHDPVYRDVFTPLSIGAKVFIPAQSTVIDPAALARWIHKNGISIVHLTPPLGKLIETGAKLQGARFSALRYLFWGGDALSLSLYEQMRVIAPNAVSVNFYGTTETPQAMAYHRVDPEADNARIPLGKGIESAQLLVVNDTHQLVHEGEVGEILIRSPYLSQGYWGDIAQTREKFVVNPFTNVENDICYKTGDLGTYLSDGSVSFLGRGDSQVKIRGHRIELAEIEGALSQHPLIKQCVVLAVNDNALVRLVAYCVSITAVSTVELREYLNTRLPEYMVPALFVFLDAIPLTPNGKIDKRALPAIAANTEAASVSSHQDLSPLALKLAQAWAEILQVPRIDANLTFVELGGDSLSFVQASMVLEELIGQLPDQWEMTPVRELAGLAGKTRASKLSIRAMEVPVLLRVISIMLIVVGHLQLFSTWLVAGETTVLFLISGISLARFQFQAINERGNVHTLIRSVVSIAVPTILYTLLNQMLFDRVHWQTMLLISNWFPPSLIGVFAYWYVEVLLQMILIIGFVLSFERVRNVITANPFRCLVMASCALAVADIMISAYVFDAAPLYNRVPQHYLAVMVLGMAVHFAHSRAQKWIVSAVAVVVIGGQDLLLLFGPGAQEIANNYVDIAIPAVLLLVWVRSIPVPGLIARGLALIAASTLFIYLTHFQFQSLARHIVDLPVLAVVVAIVGGIGVGYVWNNVVRIVLVRWNGASKKGGADTVERVA</sequence>
<evidence type="ECO:0000256" key="1">
    <source>
        <dbReference type="ARBA" id="ARBA00022450"/>
    </source>
</evidence>
<dbReference type="InterPro" id="IPR045851">
    <property type="entry name" value="AMP-bd_C_sf"/>
</dbReference>
<dbReference type="Proteomes" id="UP000326557">
    <property type="component" value="Unassembled WGS sequence"/>
</dbReference>
<dbReference type="PROSITE" id="PS50075">
    <property type="entry name" value="CARRIER"/>
    <property type="match status" value="1"/>
</dbReference>
<keyword evidence="2" id="KW-0597">Phosphoprotein</keyword>
<protein>
    <submittedName>
        <fullName evidence="3">D-alanine--poly(Phosphoribitol) ligase subunit 1</fullName>
        <ecNumber evidence="3">6.1.1.13</ecNumber>
    </submittedName>
</protein>
<evidence type="ECO:0000256" key="2">
    <source>
        <dbReference type="ARBA" id="ARBA00022553"/>
    </source>
</evidence>
<dbReference type="InterPro" id="IPR042099">
    <property type="entry name" value="ANL_N_sf"/>
</dbReference>
<reference evidence="3 4" key="1">
    <citation type="submission" date="2019-09" db="EMBL/GenBank/DDBJ databases">
        <authorList>
            <person name="Chandra G."/>
            <person name="Truman W A."/>
        </authorList>
    </citation>
    <scope>NUCLEOTIDE SEQUENCE [LARGE SCALE GENOMIC DNA]</scope>
    <source>
        <strain evidence="3">PS704</strain>
    </source>
</reference>
<dbReference type="InterPro" id="IPR000873">
    <property type="entry name" value="AMP-dep_synth/lig_dom"/>
</dbReference>
<dbReference type="SUPFAM" id="SSF56801">
    <property type="entry name" value="Acetyl-CoA synthetase-like"/>
    <property type="match status" value="1"/>
</dbReference>
<dbReference type="Gene3D" id="1.10.1200.10">
    <property type="entry name" value="ACP-like"/>
    <property type="match status" value="1"/>
</dbReference>
<dbReference type="GO" id="GO:0016874">
    <property type="term" value="F:ligase activity"/>
    <property type="evidence" value="ECO:0007669"/>
    <property type="project" value="UniProtKB-KW"/>
</dbReference>
<dbReference type="SUPFAM" id="SSF47336">
    <property type="entry name" value="ACP-like"/>
    <property type="match status" value="1"/>
</dbReference>
<dbReference type="Gene3D" id="3.40.50.12780">
    <property type="entry name" value="N-terminal domain of ligase-like"/>
    <property type="match status" value="1"/>
</dbReference>
<dbReference type="CDD" id="cd05930">
    <property type="entry name" value="A_NRPS"/>
    <property type="match status" value="1"/>
</dbReference>
<dbReference type="AlphaFoldDB" id="A0A5E7D689"/>
<evidence type="ECO:0000313" key="4">
    <source>
        <dbReference type="Proteomes" id="UP000326557"/>
    </source>
</evidence>
<dbReference type="Pfam" id="PF00550">
    <property type="entry name" value="PP-binding"/>
    <property type="match status" value="1"/>
</dbReference>
<dbReference type="InterPro" id="IPR010071">
    <property type="entry name" value="AA_adenyl_dom"/>
</dbReference>
<dbReference type="Pfam" id="PF00501">
    <property type="entry name" value="AMP-binding"/>
    <property type="match status" value="1"/>
</dbReference>
<dbReference type="InterPro" id="IPR025110">
    <property type="entry name" value="AMP-bd_C"/>
</dbReference>
<name>A0A5E7D689_PSEFL</name>
<dbReference type="InterPro" id="IPR009081">
    <property type="entry name" value="PP-bd_ACP"/>
</dbReference>
<dbReference type="RefSeq" id="WP_150634387.1">
    <property type="nucleotide sequence ID" value="NZ_CABVHI010000061.1"/>
</dbReference>
<keyword evidence="1" id="KW-0596">Phosphopantetheine</keyword>
<dbReference type="PANTHER" id="PTHR44845:SF1">
    <property type="entry name" value="L-2-AMINOADIPATE REDUCTASE"/>
    <property type="match status" value="1"/>
</dbReference>
<dbReference type="NCBIfam" id="TIGR01733">
    <property type="entry name" value="AA-adenyl-dom"/>
    <property type="match status" value="1"/>
</dbReference>
<gene>
    <name evidence="3" type="primary">dltA</name>
    <name evidence="3" type="ORF">PS704_02848</name>
</gene>
<dbReference type="EMBL" id="CABVHP010000007">
    <property type="protein sequence ID" value="VVO03434.1"/>
    <property type="molecule type" value="Genomic_DNA"/>
</dbReference>
<dbReference type="Pfam" id="PF13193">
    <property type="entry name" value="AMP-binding_C"/>
    <property type="match status" value="1"/>
</dbReference>
<evidence type="ECO:0000313" key="3">
    <source>
        <dbReference type="EMBL" id="VVO03434.1"/>
    </source>
</evidence>